<dbReference type="Pfam" id="PF02436">
    <property type="entry name" value="PYC_OADA"/>
    <property type="match status" value="1"/>
</dbReference>
<dbReference type="NCBIfam" id="NF006761">
    <property type="entry name" value="PRK09282.1"/>
    <property type="match status" value="1"/>
</dbReference>
<evidence type="ECO:0000313" key="2">
    <source>
        <dbReference type="EMBL" id="VBB08705.1"/>
    </source>
</evidence>
<dbReference type="GO" id="GO:0004736">
    <property type="term" value="F:pyruvate carboxylase activity"/>
    <property type="evidence" value="ECO:0007669"/>
    <property type="project" value="TreeGrafter"/>
</dbReference>
<dbReference type="GO" id="GO:0005737">
    <property type="term" value="C:cytoplasm"/>
    <property type="evidence" value="ECO:0007669"/>
    <property type="project" value="TreeGrafter"/>
</dbReference>
<dbReference type="RefSeq" id="WP_122629567.1">
    <property type="nucleotide sequence ID" value="NZ_UPPP01000094.1"/>
</dbReference>
<dbReference type="InterPro" id="IPR013785">
    <property type="entry name" value="Aldolase_TIM"/>
</dbReference>
<dbReference type="GO" id="GO:0016740">
    <property type="term" value="F:transferase activity"/>
    <property type="evidence" value="ECO:0007669"/>
    <property type="project" value="UniProtKB-KW"/>
</dbReference>
<dbReference type="PANTHER" id="PTHR43778">
    <property type="entry name" value="PYRUVATE CARBOXYLASE"/>
    <property type="match status" value="1"/>
</dbReference>
<dbReference type="Gene3D" id="3.20.20.70">
    <property type="entry name" value="Aldolase class I"/>
    <property type="match status" value="1"/>
</dbReference>
<dbReference type="SUPFAM" id="SSF51569">
    <property type="entry name" value="Aldolase"/>
    <property type="match status" value="1"/>
</dbReference>
<dbReference type="PROSITE" id="PS50991">
    <property type="entry name" value="PYR_CT"/>
    <property type="match status" value="1"/>
</dbReference>
<evidence type="ECO:0000259" key="1">
    <source>
        <dbReference type="PROSITE" id="PS50991"/>
    </source>
</evidence>
<dbReference type="InterPro" id="IPR003379">
    <property type="entry name" value="Carboxylase_cons_dom"/>
</dbReference>
<sequence>MSNNKPVKIVETVLRDGHQSLAATRMRTSDMQPMLEQLDNVGYFALEAWGGATFDSCLRYLNEDPWERLRVIKKHLKKTPIQMLLRGQNVLGYNHYADDVVAEFIKRAADNGVGVIRIFDALNDVRNLEIAMKAAKEAGVHVQGAFVYTISPYHSNESFVKVAKDLVSLGTDSICIKDMAGLLTPYKAYDLVKTLKAEIKVPINLHTHYTSGMASMTYLKAIEAGVDIIDCALSPFALGTSQPATEAMVATLEGHERDTGIDKTRLFPIADHFRAVKKEIAETFKLNTNIDIDTKVLSFQIPGGMLSNLLNQMKEQGMADKFPELIEEMPRIRAELGYPPLVTPTSQIVGSMAAFNVMLGRYKMVPHEVKDLVRGKYGRTPAPIDPGFRQSIIGNAEFIEHRPADDIPYQMDSFRRELADKGYPNASVEDILSYALFPDVALKFFAANR</sequence>
<proteinExistence type="predicted"/>
<dbReference type="SUPFAM" id="SSF89000">
    <property type="entry name" value="post-HMGL domain-like"/>
    <property type="match status" value="1"/>
</dbReference>
<name>A0A498RCG1_9FIRM</name>
<keyword evidence="2" id="KW-0808">Transferase</keyword>
<organism evidence="2 3">
    <name type="scientific">Lucifera butyrica</name>
    <dbReference type="NCBI Taxonomy" id="1351585"/>
    <lineage>
        <taxon>Bacteria</taxon>
        <taxon>Bacillati</taxon>
        <taxon>Bacillota</taxon>
        <taxon>Negativicutes</taxon>
        <taxon>Veillonellales</taxon>
        <taxon>Veillonellaceae</taxon>
        <taxon>Lucifera</taxon>
    </lineage>
</organism>
<gene>
    <name evidence="2" type="ORF">LUCI_3983</name>
</gene>
<dbReference type="PANTHER" id="PTHR43778:SF2">
    <property type="entry name" value="PYRUVATE CARBOXYLASE, MITOCHONDRIAL"/>
    <property type="match status" value="1"/>
</dbReference>
<dbReference type="OrthoDB" id="9807469at2"/>
<dbReference type="AlphaFoldDB" id="A0A498RCG1"/>
<keyword evidence="3" id="KW-1185">Reference proteome</keyword>
<dbReference type="Pfam" id="PF00682">
    <property type="entry name" value="HMGL-like"/>
    <property type="match status" value="1"/>
</dbReference>
<dbReference type="EMBL" id="UPPP01000094">
    <property type="protein sequence ID" value="VBB08705.1"/>
    <property type="molecule type" value="Genomic_DNA"/>
</dbReference>
<dbReference type="GO" id="GO:0006094">
    <property type="term" value="P:gluconeogenesis"/>
    <property type="evidence" value="ECO:0007669"/>
    <property type="project" value="TreeGrafter"/>
</dbReference>
<dbReference type="InterPro" id="IPR055268">
    <property type="entry name" value="PCB-like"/>
</dbReference>
<dbReference type="CDD" id="cd07937">
    <property type="entry name" value="DRE_TIM_PC_TC_5S"/>
    <property type="match status" value="1"/>
</dbReference>
<feature type="domain" description="Pyruvate carboxyltransferase" evidence="1">
    <location>
        <begin position="7"/>
        <end position="267"/>
    </location>
</feature>
<dbReference type="Proteomes" id="UP000277811">
    <property type="component" value="Unassembled WGS sequence"/>
</dbReference>
<protein>
    <submittedName>
        <fullName evidence="2">Pyruvate carboxyltransferase</fullName>
    </submittedName>
</protein>
<evidence type="ECO:0000313" key="3">
    <source>
        <dbReference type="Proteomes" id="UP000277811"/>
    </source>
</evidence>
<keyword evidence="2" id="KW-0670">Pyruvate</keyword>
<dbReference type="InterPro" id="IPR000891">
    <property type="entry name" value="PYR_CT"/>
</dbReference>
<accession>A0A498RCG1</accession>
<reference evidence="2 3" key="1">
    <citation type="submission" date="2018-06" db="EMBL/GenBank/DDBJ databases">
        <authorList>
            <person name="Strepis N."/>
        </authorList>
    </citation>
    <scope>NUCLEOTIDE SEQUENCE [LARGE SCALE GENOMIC DNA]</scope>
    <source>
        <strain evidence="2">LUCI</strain>
    </source>
</reference>